<dbReference type="GO" id="GO:0003677">
    <property type="term" value="F:DNA binding"/>
    <property type="evidence" value="ECO:0007669"/>
    <property type="project" value="UniProtKB-KW"/>
</dbReference>
<dbReference type="AlphaFoldDB" id="A0A291LX70"/>
<dbReference type="GO" id="GO:0030246">
    <property type="term" value="F:carbohydrate binding"/>
    <property type="evidence" value="ECO:0007669"/>
    <property type="project" value="InterPro"/>
</dbReference>
<dbReference type="RefSeq" id="WP_097372760.1">
    <property type="nucleotide sequence ID" value="NZ_CP021404.1"/>
</dbReference>
<dbReference type="OrthoDB" id="7065657at2"/>
<dbReference type="PANTHER" id="PTHR34294:SF1">
    <property type="entry name" value="TRANSCRIPTIONAL REGULATOR LSRR"/>
    <property type="match status" value="1"/>
</dbReference>
<dbReference type="KEGG" id="cmag:CBW24_04065"/>
<dbReference type="Gene3D" id="1.10.10.10">
    <property type="entry name" value="Winged helix-like DNA-binding domain superfamily/Winged helix DNA-binding domain"/>
    <property type="match status" value="1"/>
</dbReference>
<dbReference type="Pfam" id="PF04198">
    <property type="entry name" value="Sugar-bind"/>
    <property type="match status" value="1"/>
</dbReference>
<evidence type="ECO:0000259" key="5">
    <source>
        <dbReference type="Pfam" id="PF04198"/>
    </source>
</evidence>
<comment type="similarity">
    <text evidence="1">Belongs to the SorC transcriptional regulatory family.</text>
</comment>
<evidence type="ECO:0000256" key="4">
    <source>
        <dbReference type="ARBA" id="ARBA00023163"/>
    </source>
</evidence>
<name>A0A291LX70_9RHOB</name>
<dbReference type="InterPro" id="IPR036388">
    <property type="entry name" value="WH-like_DNA-bd_sf"/>
</dbReference>
<keyword evidence="7" id="KW-1185">Reference proteome</keyword>
<evidence type="ECO:0000256" key="3">
    <source>
        <dbReference type="ARBA" id="ARBA00023125"/>
    </source>
</evidence>
<keyword evidence="3 6" id="KW-0238">DNA-binding</keyword>
<feature type="domain" description="Sugar-binding" evidence="5">
    <location>
        <begin position="59"/>
        <end position="313"/>
    </location>
</feature>
<evidence type="ECO:0000256" key="2">
    <source>
        <dbReference type="ARBA" id="ARBA00023015"/>
    </source>
</evidence>
<dbReference type="InterPro" id="IPR007324">
    <property type="entry name" value="Sugar-bd_dom_put"/>
</dbReference>
<gene>
    <name evidence="6" type="ORF">CBW24_04065</name>
</gene>
<evidence type="ECO:0000313" key="6">
    <source>
        <dbReference type="EMBL" id="ATI41254.1"/>
    </source>
</evidence>
<evidence type="ECO:0000313" key="7">
    <source>
        <dbReference type="Proteomes" id="UP000219050"/>
    </source>
</evidence>
<dbReference type="InterPro" id="IPR051054">
    <property type="entry name" value="SorC_transcr_regulators"/>
</dbReference>
<keyword evidence="4" id="KW-0804">Transcription</keyword>
<dbReference type="InterPro" id="IPR037171">
    <property type="entry name" value="NagB/RpiA_transferase-like"/>
</dbReference>
<dbReference type="Proteomes" id="UP000219050">
    <property type="component" value="Chromosome"/>
</dbReference>
<evidence type="ECO:0000256" key="1">
    <source>
        <dbReference type="ARBA" id="ARBA00010466"/>
    </source>
</evidence>
<dbReference type="EMBL" id="CP021404">
    <property type="protein sequence ID" value="ATI41254.1"/>
    <property type="molecule type" value="Genomic_DNA"/>
</dbReference>
<sequence>MAGRERGLDDAARAAWLSYVAGNTQDEIAAKLGVSRQKAQRLISQAQSAGLIRVRIDHPISNCLSIAQDLTDRYGLRFCNVVPSDPASGSSVLGVADATADAIEHWLSREEPVVLALGTGRTLKAAVQQLPQIDCPQHRIVSLTGNIAPSGATAFYNVLFSLGERVNATTFPLPMPVVANSAEECAALREQPMIRRALDLVIEADVAFVGVGQMSEDAPLYMDGFITAEDLDLNRRHGAVGEIIGWVFDAEGRVLTEGSNARVAAAPLRFADEALVIGTAMGASKVPGVRAAIKGGILNGLITDEVTGRMLLK</sequence>
<dbReference type="PANTHER" id="PTHR34294">
    <property type="entry name" value="TRANSCRIPTIONAL REGULATOR-RELATED"/>
    <property type="match status" value="1"/>
</dbReference>
<accession>A0A291LX70</accession>
<organism evidence="6 7">
    <name type="scientific">Pacificitalea manganoxidans</name>
    <dbReference type="NCBI Taxonomy" id="1411902"/>
    <lineage>
        <taxon>Bacteria</taxon>
        <taxon>Pseudomonadati</taxon>
        <taxon>Pseudomonadota</taxon>
        <taxon>Alphaproteobacteria</taxon>
        <taxon>Rhodobacterales</taxon>
        <taxon>Paracoccaceae</taxon>
        <taxon>Pacificitalea</taxon>
    </lineage>
</organism>
<dbReference type="Gene3D" id="3.40.50.1360">
    <property type="match status" value="1"/>
</dbReference>
<dbReference type="SUPFAM" id="SSF100950">
    <property type="entry name" value="NagB/RpiA/CoA transferase-like"/>
    <property type="match status" value="1"/>
</dbReference>
<protein>
    <submittedName>
        <fullName evidence="6">DNA-binding transcriptional regulator</fullName>
    </submittedName>
</protein>
<proteinExistence type="inferred from homology"/>
<keyword evidence="2" id="KW-0805">Transcription regulation</keyword>
<reference evidence="6 7" key="1">
    <citation type="submission" date="2017-05" db="EMBL/GenBank/DDBJ databases">
        <title>Comparative genomic and metabolic analysis of manganese-oxidizing mechanisms in Celeribater manganoxidans DY25T: its adaption to the environment of polymetallic nodule.</title>
        <authorList>
            <person name="Wang X."/>
        </authorList>
    </citation>
    <scope>NUCLEOTIDE SEQUENCE [LARGE SCALE GENOMIC DNA]</scope>
    <source>
        <strain evidence="6 7">DY25</strain>
    </source>
</reference>